<evidence type="ECO:0000313" key="6">
    <source>
        <dbReference type="EMBL" id="KAI9635318.1"/>
    </source>
</evidence>
<proteinExistence type="inferred from homology"/>
<feature type="domain" description="Glycoside hydrolase family 5" evidence="5">
    <location>
        <begin position="72"/>
        <end position="338"/>
    </location>
</feature>
<dbReference type="GeneID" id="77731927"/>
<dbReference type="GO" id="GO:0008422">
    <property type="term" value="F:beta-glucosidase activity"/>
    <property type="evidence" value="ECO:0007669"/>
    <property type="project" value="TreeGrafter"/>
</dbReference>
<dbReference type="GO" id="GO:0009986">
    <property type="term" value="C:cell surface"/>
    <property type="evidence" value="ECO:0007669"/>
    <property type="project" value="TreeGrafter"/>
</dbReference>
<evidence type="ECO:0000313" key="7">
    <source>
        <dbReference type="Proteomes" id="UP001164286"/>
    </source>
</evidence>
<name>A0AA38H6X1_9TREE</name>
<dbReference type="AlphaFoldDB" id="A0AA38H6X1"/>
<organism evidence="6 7">
    <name type="scientific">Dioszegia hungarica</name>
    <dbReference type="NCBI Taxonomy" id="4972"/>
    <lineage>
        <taxon>Eukaryota</taxon>
        <taxon>Fungi</taxon>
        <taxon>Dikarya</taxon>
        <taxon>Basidiomycota</taxon>
        <taxon>Agaricomycotina</taxon>
        <taxon>Tremellomycetes</taxon>
        <taxon>Tremellales</taxon>
        <taxon>Bulleribasidiaceae</taxon>
        <taxon>Dioszegia</taxon>
    </lineage>
</organism>
<accession>A0AA38H6X1</accession>
<comment type="similarity">
    <text evidence="1 4">Belongs to the glycosyl hydrolase 5 (cellulase A) family.</text>
</comment>
<dbReference type="InterPro" id="IPR050386">
    <property type="entry name" value="Glycosyl_hydrolase_5"/>
</dbReference>
<dbReference type="Proteomes" id="UP001164286">
    <property type="component" value="Unassembled WGS sequence"/>
</dbReference>
<reference evidence="6" key="1">
    <citation type="journal article" date="2022" name="G3 (Bethesda)">
        <title>High quality genome of the basidiomycete yeast Dioszegia hungarica PDD-24b-2 isolated from cloud water.</title>
        <authorList>
            <person name="Jarrige D."/>
            <person name="Haridas S."/>
            <person name="Bleykasten-Grosshans C."/>
            <person name="Joly M."/>
            <person name="Nadalig T."/>
            <person name="Sancelme M."/>
            <person name="Vuilleumier S."/>
            <person name="Grigoriev I.V."/>
            <person name="Amato P."/>
            <person name="Bringel F."/>
        </authorList>
    </citation>
    <scope>NUCLEOTIDE SEQUENCE</scope>
    <source>
        <strain evidence="6">PDD-24b-2</strain>
    </source>
</reference>
<gene>
    <name evidence="6" type="ORF">MKK02DRAFT_44004</name>
</gene>
<dbReference type="PANTHER" id="PTHR31297:SF13">
    <property type="entry name" value="PUTATIVE-RELATED"/>
    <property type="match status" value="1"/>
</dbReference>
<keyword evidence="2 4" id="KW-0378">Hydrolase</keyword>
<evidence type="ECO:0000256" key="2">
    <source>
        <dbReference type="ARBA" id="ARBA00022801"/>
    </source>
</evidence>
<dbReference type="PANTHER" id="PTHR31297">
    <property type="entry name" value="GLUCAN ENDO-1,6-BETA-GLUCOSIDASE B"/>
    <property type="match status" value="1"/>
</dbReference>
<dbReference type="GO" id="GO:0005576">
    <property type="term" value="C:extracellular region"/>
    <property type="evidence" value="ECO:0007669"/>
    <property type="project" value="TreeGrafter"/>
</dbReference>
<sequence length="471" mass="54782">MAEYLTVKGSSITLGGEPILLKGAALAGWMNMENFITGYAGHEFQVRAELRKRLGDEKYTFFFDKFLEYFFTEEDAKLFSSLGLNCIRIPINYRHFEDDLNPRVIKESGFKHLDRVIDLCAKHKIYTVIDLHAAPGGQNNDWHSDAGNHQANFWVHRDFQDRAVNLWEHIAKRYKDNTWVAGYNSLNEPTDEEHTRLLDFYARVEKAIRAIDPHHILFLDGNNFGADFSRFAERPLLPNVVYACHDYSSYGFPSFTGRFTRTAEQVANHEKQFSRKVEFMRSINAPIWNGEFGPVYQNAGDGKPDWEEINDSRLAALKHQLEMYSAVNVSWSIWLWKDVGFQGMVYVSDDTPYMRLLKPFIEKKKRLAADSWGNDDRQVRHLFEPIEEWLLHEVPGVSERYPKLQRPPKRPLARLVREILLSEELVHEYGSYFEGKTMDELDELARSFSLSNCIQRSTLNEFLMADAKRTA</sequence>
<keyword evidence="7" id="KW-1185">Reference proteome</keyword>
<dbReference type="RefSeq" id="XP_052945095.1">
    <property type="nucleotide sequence ID" value="XM_053092722.1"/>
</dbReference>
<comment type="caution">
    <text evidence="6">The sequence shown here is derived from an EMBL/GenBank/DDBJ whole genome shotgun (WGS) entry which is preliminary data.</text>
</comment>
<dbReference type="InterPro" id="IPR017853">
    <property type="entry name" value="GH"/>
</dbReference>
<protein>
    <submittedName>
        <fullName evidence="6">Glycoside hydrolase superfamily</fullName>
    </submittedName>
</protein>
<evidence type="ECO:0000256" key="4">
    <source>
        <dbReference type="RuleBase" id="RU361153"/>
    </source>
</evidence>
<dbReference type="Pfam" id="PF00150">
    <property type="entry name" value="Cellulase"/>
    <property type="match status" value="1"/>
</dbReference>
<dbReference type="FunFam" id="3.20.20.80:FF:000130">
    <property type="entry name" value="Endoglucanase C"/>
    <property type="match status" value="1"/>
</dbReference>
<evidence type="ECO:0000259" key="5">
    <source>
        <dbReference type="Pfam" id="PF00150"/>
    </source>
</evidence>
<evidence type="ECO:0000256" key="3">
    <source>
        <dbReference type="ARBA" id="ARBA00023295"/>
    </source>
</evidence>
<evidence type="ECO:0000256" key="1">
    <source>
        <dbReference type="ARBA" id="ARBA00005641"/>
    </source>
</evidence>
<keyword evidence="3 4" id="KW-0326">Glycosidase</keyword>
<dbReference type="SUPFAM" id="SSF51445">
    <property type="entry name" value="(Trans)glycosidases"/>
    <property type="match status" value="1"/>
</dbReference>
<dbReference type="Gene3D" id="3.20.20.80">
    <property type="entry name" value="Glycosidases"/>
    <property type="match status" value="1"/>
</dbReference>
<dbReference type="GO" id="GO:0009251">
    <property type="term" value="P:glucan catabolic process"/>
    <property type="evidence" value="ECO:0007669"/>
    <property type="project" value="TreeGrafter"/>
</dbReference>
<dbReference type="InterPro" id="IPR001547">
    <property type="entry name" value="Glyco_hydro_5"/>
</dbReference>
<dbReference type="EMBL" id="JAKWFO010000005">
    <property type="protein sequence ID" value="KAI9635318.1"/>
    <property type="molecule type" value="Genomic_DNA"/>
</dbReference>